<organism evidence="2 3">
    <name type="scientific">Thelephora terrestris</name>
    <dbReference type="NCBI Taxonomy" id="56493"/>
    <lineage>
        <taxon>Eukaryota</taxon>
        <taxon>Fungi</taxon>
        <taxon>Dikarya</taxon>
        <taxon>Basidiomycota</taxon>
        <taxon>Agaricomycotina</taxon>
        <taxon>Agaricomycetes</taxon>
        <taxon>Thelephorales</taxon>
        <taxon>Thelephoraceae</taxon>
        <taxon>Thelephora</taxon>
    </lineage>
</organism>
<dbReference type="SUPFAM" id="SSF50129">
    <property type="entry name" value="GroES-like"/>
    <property type="match status" value="1"/>
</dbReference>
<dbReference type="InterPro" id="IPR013149">
    <property type="entry name" value="ADH-like_C"/>
</dbReference>
<dbReference type="InterPro" id="IPR047122">
    <property type="entry name" value="Trans-enoyl_RdTase-like"/>
</dbReference>
<reference evidence="2" key="1">
    <citation type="journal article" date="2020" name="Nat. Commun.">
        <title>Large-scale genome sequencing of mycorrhizal fungi provides insights into the early evolution of symbiotic traits.</title>
        <authorList>
            <person name="Miyauchi S."/>
            <person name="Kiss E."/>
            <person name="Kuo A."/>
            <person name="Drula E."/>
            <person name="Kohler A."/>
            <person name="Sanchez-Garcia M."/>
            <person name="Morin E."/>
            <person name="Andreopoulos B."/>
            <person name="Barry K.W."/>
            <person name="Bonito G."/>
            <person name="Buee M."/>
            <person name="Carver A."/>
            <person name="Chen C."/>
            <person name="Cichocki N."/>
            <person name="Clum A."/>
            <person name="Culley D."/>
            <person name="Crous P.W."/>
            <person name="Fauchery L."/>
            <person name="Girlanda M."/>
            <person name="Hayes R.D."/>
            <person name="Keri Z."/>
            <person name="LaButti K."/>
            <person name="Lipzen A."/>
            <person name="Lombard V."/>
            <person name="Magnuson J."/>
            <person name="Maillard F."/>
            <person name="Murat C."/>
            <person name="Nolan M."/>
            <person name="Ohm R.A."/>
            <person name="Pangilinan J."/>
            <person name="Pereira M.F."/>
            <person name="Perotto S."/>
            <person name="Peter M."/>
            <person name="Pfister S."/>
            <person name="Riley R."/>
            <person name="Sitrit Y."/>
            <person name="Stielow J.B."/>
            <person name="Szollosi G."/>
            <person name="Zifcakova L."/>
            <person name="Stursova M."/>
            <person name="Spatafora J.W."/>
            <person name="Tedersoo L."/>
            <person name="Vaario L.M."/>
            <person name="Yamada A."/>
            <person name="Yan M."/>
            <person name="Wang P."/>
            <person name="Xu J."/>
            <person name="Bruns T."/>
            <person name="Baldrian P."/>
            <person name="Vilgalys R."/>
            <person name="Dunand C."/>
            <person name="Henrissat B."/>
            <person name="Grigoriev I.V."/>
            <person name="Hibbett D."/>
            <person name="Nagy L.G."/>
            <person name="Martin F.M."/>
        </authorList>
    </citation>
    <scope>NUCLEOTIDE SEQUENCE</scope>
    <source>
        <strain evidence="2">UH-Tt-Lm1</strain>
    </source>
</reference>
<dbReference type="GO" id="GO:0016651">
    <property type="term" value="F:oxidoreductase activity, acting on NAD(P)H"/>
    <property type="evidence" value="ECO:0007669"/>
    <property type="project" value="InterPro"/>
</dbReference>
<dbReference type="PANTHER" id="PTHR45348:SF2">
    <property type="entry name" value="ZINC-TYPE ALCOHOL DEHYDROGENASE-LIKE PROTEIN C2E1P3.01"/>
    <property type="match status" value="1"/>
</dbReference>
<reference evidence="2" key="2">
    <citation type="submission" date="2020-11" db="EMBL/GenBank/DDBJ databases">
        <authorList>
            <consortium name="DOE Joint Genome Institute"/>
            <person name="Kuo A."/>
            <person name="Miyauchi S."/>
            <person name="Kiss E."/>
            <person name="Drula E."/>
            <person name="Kohler A."/>
            <person name="Sanchez-Garcia M."/>
            <person name="Andreopoulos B."/>
            <person name="Barry K.W."/>
            <person name="Bonito G."/>
            <person name="Buee M."/>
            <person name="Carver A."/>
            <person name="Chen C."/>
            <person name="Cichocki N."/>
            <person name="Clum A."/>
            <person name="Culley D."/>
            <person name="Crous P.W."/>
            <person name="Fauchery L."/>
            <person name="Girlanda M."/>
            <person name="Hayes R."/>
            <person name="Keri Z."/>
            <person name="Labutti K."/>
            <person name="Lipzen A."/>
            <person name="Lombard V."/>
            <person name="Magnuson J."/>
            <person name="Maillard F."/>
            <person name="Morin E."/>
            <person name="Murat C."/>
            <person name="Nolan M."/>
            <person name="Ohm R."/>
            <person name="Pangilinan J."/>
            <person name="Pereira M."/>
            <person name="Perotto S."/>
            <person name="Peter M."/>
            <person name="Riley R."/>
            <person name="Sitrit Y."/>
            <person name="Stielow B."/>
            <person name="Szollosi G."/>
            <person name="Zifcakova L."/>
            <person name="Stursova M."/>
            <person name="Spatafora J.W."/>
            <person name="Tedersoo L."/>
            <person name="Vaario L.-M."/>
            <person name="Yamada A."/>
            <person name="Yan M."/>
            <person name="Wang P."/>
            <person name="Xu J."/>
            <person name="Bruns T."/>
            <person name="Baldrian P."/>
            <person name="Vilgalys R."/>
            <person name="Henrissat B."/>
            <person name="Grigoriev I.V."/>
            <person name="Hibbett D."/>
            <person name="Nagy L.G."/>
            <person name="Martin F.M."/>
        </authorList>
    </citation>
    <scope>NUCLEOTIDE SEQUENCE</scope>
    <source>
        <strain evidence="2">UH-Tt-Lm1</strain>
    </source>
</reference>
<dbReference type="SMART" id="SM00829">
    <property type="entry name" value="PKS_ER"/>
    <property type="match status" value="1"/>
</dbReference>
<name>A0A9P6L6W4_9AGAM</name>
<feature type="domain" description="Enoyl reductase (ER)" evidence="1">
    <location>
        <begin position="13"/>
        <end position="310"/>
    </location>
</feature>
<dbReference type="PANTHER" id="PTHR45348">
    <property type="entry name" value="HYPOTHETICAL OXIDOREDUCTASE (EUROFUNG)"/>
    <property type="match status" value="1"/>
</dbReference>
<gene>
    <name evidence="2" type="ORF">BJ322DRAFT_1108701</name>
</gene>
<dbReference type="SUPFAM" id="SSF51735">
    <property type="entry name" value="NAD(P)-binding Rossmann-fold domains"/>
    <property type="match status" value="1"/>
</dbReference>
<comment type="caution">
    <text evidence="2">The sequence shown here is derived from an EMBL/GenBank/DDBJ whole genome shotgun (WGS) entry which is preliminary data.</text>
</comment>
<dbReference type="EMBL" id="WIUZ02000007">
    <property type="protein sequence ID" value="KAF9785245.1"/>
    <property type="molecule type" value="Genomic_DNA"/>
</dbReference>
<dbReference type="InterPro" id="IPR011032">
    <property type="entry name" value="GroES-like_sf"/>
</dbReference>
<sequence length="312" mass="33768">MSLPVCSLGEYSGCLQGACPRGKRHRSQGNPIPAVEENEVLVRVRAIGPNPIDVTAYRFFHETCSHRVRLYGEVVKLGPNLKVDLKVWDKVSATIALLAVSVQVASLQAHRLCSSQGDGKHVVFVYGGSSGVGQFAIQLAKLSGYKVVTVASPRNHELLKSFEAGAVFDYRDPEMVKEVKDVAGNNISHVFDPIAGNDTQLTAVKVLAEHDKPGKIILSPKESTTSGRTSRSKVLIDIFCSYGFGHAGLGPGDDARRVLSAFLQKIPELVRGRKLKCIPVKNFDGGLEIVVSDGFEYIPSGKVRAEKVVFTV</sequence>
<dbReference type="Pfam" id="PF00107">
    <property type="entry name" value="ADH_zinc_N"/>
    <property type="match status" value="1"/>
</dbReference>
<evidence type="ECO:0000313" key="3">
    <source>
        <dbReference type="Proteomes" id="UP000736335"/>
    </source>
</evidence>
<dbReference type="OrthoDB" id="10257049at2759"/>
<evidence type="ECO:0000313" key="2">
    <source>
        <dbReference type="EMBL" id="KAF9785245.1"/>
    </source>
</evidence>
<evidence type="ECO:0000259" key="1">
    <source>
        <dbReference type="SMART" id="SM00829"/>
    </source>
</evidence>
<dbReference type="InterPro" id="IPR020843">
    <property type="entry name" value="ER"/>
</dbReference>
<dbReference type="Gene3D" id="3.40.50.720">
    <property type="entry name" value="NAD(P)-binding Rossmann-like Domain"/>
    <property type="match status" value="1"/>
</dbReference>
<dbReference type="InterPro" id="IPR036291">
    <property type="entry name" value="NAD(P)-bd_dom_sf"/>
</dbReference>
<keyword evidence="3" id="KW-1185">Reference proteome</keyword>
<dbReference type="AlphaFoldDB" id="A0A9P6L6W4"/>
<proteinExistence type="predicted"/>
<dbReference type="Proteomes" id="UP000736335">
    <property type="component" value="Unassembled WGS sequence"/>
</dbReference>
<accession>A0A9P6L6W4</accession>
<protein>
    <recommendedName>
        <fullName evidence="1">Enoyl reductase (ER) domain-containing protein</fullName>
    </recommendedName>
</protein>